<dbReference type="STRING" id="644352.J3P089"/>
<evidence type="ECO:0000256" key="3">
    <source>
        <dbReference type="SAM" id="SignalP"/>
    </source>
</evidence>
<reference evidence="6" key="5">
    <citation type="submission" date="2018-04" db="UniProtKB">
        <authorList>
            <consortium name="EnsemblFungi"/>
        </authorList>
    </citation>
    <scope>IDENTIFICATION</scope>
    <source>
        <strain evidence="6">R3-111a-1</strain>
    </source>
</reference>
<dbReference type="PANTHER" id="PTHR11559">
    <property type="entry name" value="CARBOXYLESTERASE"/>
    <property type="match status" value="1"/>
</dbReference>
<dbReference type="SUPFAM" id="SSF53474">
    <property type="entry name" value="alpha/beta-Hydrolases"/>
    <property type="match status" value="1"/>
</dbReference>
<keyword evidence="3" id="KW-0732">Signal</keyword>
<dbReference type="AlphaFoldDB" id="J3P089"/>
<dbReference type="InterPro" id="IPR029058">
    <property type="entry name" value="AB_hydrolase_fold"/>
</dbReference>
<evidence type="ECO:0000256" key="2">
    <source>
        <dbReference type="ARBA" id="ARBA00022801"/>
    </source>
</evidence>
<name>J3P089_GAET3</name>
<feature type="signal peptide" evidence="3">
    <location>
        <begin position="1"/>
        <end position="19"/>
    </location>
</feature>
<feature type="chain" id="PRO_5015094715" description="Carboxylesterase type B domain-containing protein" evidence="3">
    <location>
        <begin position="20"/>
        <end position="722"/>
    </location>
</feature>
<reference evidence="5" key="3">
    <citation type="submission" date="2010-09" db="EMBL/GenBank/DDBJ databases">
        <title>Annotation of Gaeumannomyces graminis var. tritici R3-111a-1.</title>
        <authorList>
            <consortium name="The Broad Institute Genome Sequencing Platform"/>
            <person name="Ma L.-J."/>
            <person name="Dead R."/>
            <person name="Young S.K."/>
            <person name="Zeng Q."/>
            <person name="Gargeya S."/>
            <person name="Fitzgerald M."/>
            <person name="Haas B."/>
            <person name="Abouelleil A."/>
            <person name="Alvarado L."/>
            <person name="Arachchi H.M."/>
            <person name="Berlin A."/>
            <person name="Brown A."/>
            <person name="Chapman S.B."/>
            <person name="Chen Z."/>
            <person name="Dunbar C."/>
            <person name="Freedman E."/>
            <person name="Gearin G."/>
            <person name="Gellesch M."/>
            <person name="Goldberg J."/>
            <person name="Griggs A."/>
            <person name="Gujja S."/>
            <person name="Heiman D."/>
            <person name="Howarth C."/>
            <person name="Larson L."/>
            <person name="Lui A."/>
            <person name="MacDonald P.J.P."/>
            <person name="Mehta T."/>
            <person name="Montmayeur A."/>
            <person name="Murphy C."/>
            <person name="Neiman D."/>
            <person name="Pearson M."/>
            <person name="Priest M."/>
            <person name="Roberts A."/>
            <person name="Saif S."/>
            <person name="Shea T."/>
            <person name="Shenoy N."/>
            <person name="Sisk P."/>
            <person name="Stolte C."/>
            <person name="Sykes S."/>
            <person name="Yandava C."/>
            <person name="Wortman J."/>
            <person name="Nusbaum C."/>
            <person name="Birren B."/>
        </authorList>
    </citation>
    <scope>NUCLEOTIDE SEQUENCE</scope>
    <source>
        <strain evidence="5">R3-111a-1</strain>
    </source>
</reference>
<dbReference type="Gene3D" id="3.40.50.1820">
    <property type="entry name" value="alpha/beta hydrolase"/>
    <property type="match status" value="1"/>
</dbReference>
<dbReference type="ESTHER" id="gagt3-j3p089">
    <property type="family name" value="Fungal_carboxylesterase_lipase"/>
</dbReference>
<dbReference type="InterPro" id="IPR050309">
    <property type="entry name" value="Type-B_Carboxylest/Lipase"/>
</dbReference>
<evidence type="ECO:0000313" key="7">
    <source>
        <dbReference type="Proteomes" id="UP000006039"/>
    </source>
</evidence>
<dbReference type="OrthoDB" id="408631at2759"/>
<feature type="domain" description="Carboxylesterase type B" evidence="4">
    <location>
        <begin position="183"/>
        <end position="663"/>
    </location>
</feature>
<reference evidence="6" key="4">
    <citation type="journal article" date="2015" name="G3 (Bethesda)">
        <title>Genome sequences of three phytopathogenic species of the Magnaporthaceae family of fungi.</title>
        <authorList>
            <person name="Okagaki L.H."/>
            <person name="Nunes C.C."/>
            <person name="Sailsbery J."/>
            <person name="Clay B."/>
            <person name="Brown D."/>
            <person name="John T."/>
            <person name="Oh Y."/>
            <person name="Young N."/>
            <person name="Fitzgerald M."/>
            <person name="Haas B.J."/>
            <person name="Zeng Q."/>
            <person name="Young S."/>
            <person name="Adiconis X."/>
            <person name="Fan L."/>
            <person name="Levin J.Z."/>
            <person name="Mitchell T.K."/>
            <person name="Okubara P.A."/>
            <person name="Farman M.L."/>
            <person name="Kohn L.M."/>
            <person name="Birren B."/>
            <person name="Ma L.-J."/>
            <person name="Dean R.A."/>
        </authorList>
    </citation>
    <scope>NUCLEOTIDE SEQUENCE</scope>
    <source>
        <strain evidence="6">R3-111a-1</strain>
    </source>
</reference>
<gene>
    <name evidence="6" type="primary">20347394</name>
    <name evidence="5" type="ORF">GGTG_06936</name>
</gene>
<reference evidence="7" key="1">
    <citation type="submission" date="2010-07" db="EMBL/GenBank/DDBJ databases">
        <title>The genome sequence of Gaeumannomyces graminis var. tritici strain R3-111a-1.</title>
        <authorList>
            <consortium name="The Broad Institute Genome Sequencing Platform"/>
            <person name="Ma L.-J."/>
            <person name="Dead R."/>
            <person name="Young S."/>
            <person name="Zeng Q."/>
            <person name="Koehrsen M."/>
            <person name="Alvarado L."/>
            <person name="Berlin A."/>
            <person name="Chapman S.B."/>
            <person name="Chen Z."/>
            <person name="Freedman E."/>
            <person name="Gellesch M."/>
            <person name="Goldberg J."/>
            <person name="Griggs A."/>
            <person name="Gujja S."/>
            <person name="Heilman E.R."/>
            <person name="Heiman D."/>
            <person name="Hepburn T."/>
            <person name="Howarth C."/>
            <person name="Jen D."/>
            <person name="Larson L."/>
            <person name="Mehta T."/>
            <person name="Neiman D."/>
            <person name="Pearson M."/>
            <person name="Roberts A."/>
            <person name="Saif S."/>
            <person name="Shea T."/>
            <person name="Shenoy N."/>
            <person name="Sisk P."/>
            <person name="Stolte C."/>
            <person name="Sykes S."/>
            <person name="Walk T."/>
            <person name="White J."/>
            <person name="Yandava C."/>
            <person name="Haas B."/>
            <person name="Nusbaum C."/>
            <person name="Birren B."/>
        </authorList>
    </citation>
    <scope>NUCLEOTIDE SEQUENCE [LARGE SCALE GENOMIC DNA]</scope>
    <source>
        <strain evidence="7">R3-111a-1</strain>
    </source>
</reference>
<evidence type="ECO:0000256" key="1">
    <source>
        <dbReference type="ARBA" id="ARBA00005964"/>
    </source>
</evidence>
<evidence type="ECO:0000259" key="4">
    <source>
        <dbReference type="Pfam" id="PF00135"/>
    </source>
</evidence>
<dbReference type="GeneID" id="20347394"/>
<organism evidence="5">
    <name type="scientific">Gaeumannomyces tritici (strain R3-111a-1)</name>
    <name type="common">Wheat and barley take-all root rot fungus</name>
    <name type="synonym">Gaeumannomyces graminis var. tritici</name>
    <dbReference type="NCBI Taxonomy" id="644352"/>
    <lineage>
        <taxon>Eukaryota</taxon>
        <taxon>Fungi</taxon>
        <taxon>Dikarya</taxon>
        <taxon>Ascomycota</taxon>
        <taxon>Pezizomycotina</taxon>
        <taxon>Sordariomycetes</taxon>
        <taxon>Sordariomycetidae</taxon>
        <taxon>Magnaporthales</taxon>
        <taxon>Magnaporthaceae</taxon>
        <taxon>Gaeumannomyces</taxon>
    </lineage>
</organism>
<dbReference type="RefSeq" id="XP_009223022.1">
    <property type="nucleotide sequence ID" value="XM_009224758.1"/>
</dbReference>
<reference evidence="5" key="2">
    <citation type="submission" date="2010-07" db="EMBL/GenBank/DDBJ databases">
        <authorList>
            <consortium name="The Broad Institute Genome Sequencing Platform"/>
            <consortium name="Broad Institute Genome Sequencing Center for Infectious Disease"/>
            <person name="Ma L.-J."/>
            <person name="Dead R."/>
            <person name="Young S."/>
            <person name="Zeng Q."/>
            <person name="Koehrsen M."/>
            <person name="Alvarado L."/>
            <person name="Berlin A."/>
            <person name="Chapman S.B."/>
            <person name="Chen Z."/>
            <person name="Freedman E."/>
            <person name="Gellesch M."/>
            <person name="Goldberg J."/>
            <person name="Griggs A."/>
            <person name="Gujja S."/>
            <person name="Heilman E.R."/>
            <person name="Heiman D."/>
            <person name="Hepburn T."/>
            <person name="Howarth C."/>
            <person name="Jen D."/>
            <person name="Larson L."/>
            <person name="Mehta T."/>
            <person name="Neiman D."/>
            <person name="Pearson M."/>
            <person name="Roberts A."/>
            <person name="Saif S."/>
            <person name="Shea T."/>
            <person name="Shenoy N."/>
            <person name="Sisk P."/>
            <person name="Stolte C."/>
            <person name="Sykes S."/>
            <person name="Walk T."/>
            <person name="White J."/>
            <person name="Yandava C."/>
            <person name="Haas B."/>
            <person name="Nusbaum C."/>
            <person name="Birren B."/>
        </authorList>
    </citation>
    <scope>NUCLEOTIDE SEQUENCE</scope>
    <source>
        <strain evidence="5">R3-111a-1</strain>
    </source>
</reference>
<dbReference type="EnsemblFungi" id="EJT77022">
    <property type="protein sequence ID" value="EJT77022"/>
    <property type="gene ID" value="GGTG_06936"/>
</dbReference>
<evidence type="ECO:0000313" key="6">
    <source>
        <dbReference type="EnsemblFungi" id="EJT77022"/>
    </source>
</evidence>
<dbReference type="Proteomes" id="UP000006039">
    <property type="component" value="Unassembled WGS sequence"/>
</dbReference>
<accession>J3P089</accession>
<dbReference type="Pfam" id="PF00135">
    <property type="entry name" value="COesterase"/>
    <property type="match status" value="1"/>
</dbReference>
<dbReference type="GO" id="GO:0016787">
    <property type="term" value="F:hydrolase activity"/>
    <property type="evidence" value="ECO:0007669"/>
    <property type="project" value="UniProtKB-KW"/>
</dbReference>
<protein>
    <recommendedName>
        <fullName evidence="4">Carboxylesterase type B domain-containing protein</fullName>
    </recommendedName>
</protein>
<dbReference type="VEuPathDB" id="FungiDB:GGTG_06936"/>
<proteinExistence type="inferred from homology"/>
<dbReference type="EMBL" id="GL385397">
    <property type="protein sequence ID" value="EJT77022.1"/>
    <property type="molecule type" value="Genomic_DNA"/>
</dbReference>
<dbReference type="PROSITE" id="PS00122">
    <property type="entry name" value="CARBOXYLESTERASE_B_1"/>
    <property type="match status" value="1"/>
</dbReference>
<dbReference type="eggNOG" id="KOG1516">
    <property type="taxonomic scope" value="Eukaryota"/>
</dbReference>
<dbReference type="HOGENOM" id="CLU_006586_8_1_1"/>
<comment type="similarity">
    <text evidence="1">Belongs to the type-B carboxylesterase/lipase family.</text>
</comment>
<dbReference type="InterPro" id="IPR019826">
    <property type="entry name" value="Carboxylesterase_B_AS"/>
</dbReference>
<keyword evidence="7" id="KW-1185">Reference proteome</keyword>
<dbReference type="InterPro" id="IPR002018">
    <property type="entry name" value="CarbesteraseB"/>
</dbReference>
<keyword evidence="2" id="KW-0378">Hydrolase</keyword>
<sequence length="722" mass="76740">MAGLRKVAAAGVVLGWAVAAVCVPKDEFYGGGVTILTDNDLSNSPKKGSAALLLHKLTAYDDADKACKLLGESLWSPEAATFADGLNSSLSYQVHQGVFPRAQLFWVSWGAGGGGGGGGCRAVDTAGVVASDVDCAGRRLPALCTQSAPVLDYRSNNNHTEFVVNHAAGGGGLVYKGFRDFFVWKFRGVRYAATPTRFEHARPYVPTAADRAAPVPALDAAGECLQRPGQVPGGGAEDCLFMNIWTPYLPPSPGGPGKKDDDGTDTPVPRLKPVMFYIHGGGFVEGGYTNFNTDGTMLASRGDVVVVALNYRLGSLGWLAFADGVHRGNYGLSDIIQGLHWVRDNIRHFGGDPARVTIFGESAGGMLVRALLASPKAAGLFVAAAIQSGPSGRAPPPLGSAAGYASPAVAHAFLGARLLARLGCDADPDPVACMRRLDGRAIIDADPEAILTVNDGEYLVAPTLRLNGSAPSFASDVVVMTGFNRDESGVDFPTAPAGDLRTLLAGMQLPFLADVADKVLASPEFGIPANPSEREKQDAVVRVVTDALYACSEQATVYSATRPGPSAAFKAVYAYRFNRTYSPAGYTTPGCSSNAPEFEDYYKCHAGEQMIVFGTWPRRGLPDRDGRDLVFTRAVVDQWAAFARALDPNPDRAYLRARGYWSTLARVEAQEPWARADLAAGGGEEEDARRIRLLQHQSRMDGYVGLGRCRVLGMPLTWLESR</sequence>
<evidence type="ECO:0000313" key="5">
    <source>
        <dbReference type="EMBL" id="EJT77022.1"/>
    </source>
</evidence>